<name>A0ACB9XFF1_CHAAC</name>
<keyword evidence="2" id="KW-1185">Reference proteome</keyword>
<sequence>MLGSQLYVFVLFLLGQYEKSLLDKCMELTNITERCLHTDDEFFLKSMREAIHEILTDVSDSFSNMIDMALANEIRLLIKQIDSSDSVHTIGSAISNLLSLTQDGPQLCSIIAKVLIDRLKSFCLR</sequence>
<comment type="caution">
    <text evidence="1">The sequence shown here is derived from an EMBL/GenBank/DDBJ whole genome shotgun (WGS) entry which is preliminary data.</text>
</comment>
<gene>
    <name evidence="1" type="ORF">KUCAC02_021438</name>
</gene>
<dbReference type="Proteomes" id="UP001057452">
    <property type="component" value="Chromosome 6"/>
</dbReference>
<evidence type="ECO:0000313" key="2">
    <source>
        <dbReference type="Proteomes" id="UP001057452"/>
    </source>
</evidence>
<organism evidence="1 2">
    <name type="scientific">Chaenocephalus aceratus</name>
    <name type="common">Blackfin icefish</name>
    <name type="synonym">Chaenichthys aceratus</name>
    <dbReference type="NCBI Taxonomy" id="36190"/>
    <lineage>
        <taxon>Eukaryota</taxon>
        <taxon>Metazoa</taxon>
        <taxon>Chordata</taxon>
        <taxon>Craniata</taxon>
        <taxon>Vertebrata</taxon>
        <taxon>Euteleostomi</taxon>
        <taxon>Actinopterygii</taxon>
        <taxon>Neopterygii</taxon>
        <taxon>Teleostei</taxon>
        <taxon>Neoteleostei</taxon>
        <taxon>Acanthomorphata</taxon>
        <taxon>Eupercaria</taxon>
        <taxon>Perciformes</taxon>
        <taxon>Notothenioidei</taxon>
        <taxon>Channichthyidae</taxon>
        <taxon>Chaenocephalus</taxon>
    </lineage>
</organism>
<dbReference type="EMBL" id="CM043790">
    <property type="protein sequence ID" value="KAI4825768.1"/>
    <property type="molecule type" value="Genomic_DNA"/>
</dbReference>
<protein>
    <submittedName>
        <fullName evidence="1">Uncharacterized protein</fullName>
    </submittedName>
</protein>
<accession>A0ACB9XFF1</accession>
<proteinExistence type="predicted"/>
<evidence type="ECO:0000313" key="1">
    <source>
        <dbReference type="EMBL" id="KAI4825768.1"/>
    </source>
</evidence>
<reference evidence="1" key="1">
    <citation type="submission" date="2022-05" db="EMBL/GenBank/DDBJ databases">
        <title>Chromosome-level genome of Chaenocephalus aceratus.</title>
        <authorList>
            <person name="Park H."/>
        </authorList>
    </citation>
    <scope>NUCLEOTIDE SEQUENCE</scope>
    <source>
        <strain evidence="1">KU_202001</strain>
    </source>
</reference>